<feature type="domain" description="CCR4-NOT transcription complex subunit 1" evidence="2">
    <location>
        <begin position="76"/>
        <end position="225"/>
    </location>
</feature>
<dbReference type="GO" id="GO:0060090">
    <property type="term" value="F:molecular adaptor activity"/>
    <property type="evidence" value="ECO:0007669"/>
    <property type="project" value="TreeGrafter"/>
</dbReference>
<feature type="non-terminal residue" evidence="3">
    <location>
        <position position="1"/>
    </location>
</feature>
<dbReference type="Pfam" id="PF12842">
    <property type="entry name" value="DUF3819"/>
    <property type="match status" value="1"/>
</dbReference>
<dbReference type="GO" id="GO:0030015">
    <property type="term" value="C:CCR4-NOT core complex"/>
    <property type="evidence" value="ECO:0007669"/>
    <property type="project" value="InterPro"/>
</dbReference>
<dbReference type="Proteomes" id="UP000553632">
    <property type="component" value="Unassembled WGS sequence"/>
</dbReference>
<evidence type="ECO:0000259" key="2">
    <source>
        <dbReference type="Pfam" id="PF12842"/>
    </source>
</evidence>
<dbReference type="GO" id="GO:0000932">
    <property type="term" value="C:P-body"/>
    <property type="evidence" value="ECO:0007669"/>
    <property type="project" value="TreeGrafter"/>
</dbReference>
<protein>
    <recommendedName>
        <fullName evidence="2">CCR4-NOT transcription complex subunit 1 domain-containing protein</fullName>
    </recommendedName>
</protein>
<dbReference type="InterPro" id="IPR024557">
    <property type="entry name" value="CNOT1_dom_4"/>
</dbReference>
<dbReference type="GO" id="GO:0000288">
    <property type="term" value="P:nuclear-transcribed mRNA catabolic process, deadenylation-dependent decay"/>
    <property type="evidence" value="ECO:0007669"/>
    <property type="project" value="TreeGrafter"/>
</dbReference>
<reference evidence="3 4" key="1">
    <citation type="submission" date="2020-04" db="EMBL/GenBank/DDBJ databases">
        <title>Perkinsus olseni comparative genomics.</title>
        <authorList>
            <person name="Bogema D.R."/>
        </authorList>
    </citation>
    <scope>NUCLEOTIDE SEQUENCE [LARGE SCALE GENOMIC DNA]</scope>
    <source>
        <strain evidence="3 4">ATCC PRA-207</strain>
    </source>
</reference>
<keyword evidence="4" id="KW-1185">Reference proteome</keyword>
<evidence type="ECO:0000256" key="1">
    <source>
        <dbReference type="SAM" id="MobiDB-lite"/>
    </source>
</evidence>
<feature type="compositionally biased region" description="Low complexity" evidence="1">
    <location>
        <begin position="7"/>
        <end position="16"/>
    </location>
</feature>
<name>A0A7J6RRI9_PEROL</name>
<feature type="region of interest" description="Disordered" evidence="1">
    <location>
        <begin position="1"/>
        <end position="24"/>
    </location>
</feature>
<dbReference type="EMBL" id="JABANO010023689">
    <property type="protein sequence ID" value="KAF4723113.1"/>
    <property type="molecule type" value="Genomic_DNA"/>
</dbReference>
<dbReference type="GO" id="GO:0017148">
    <property type="term" value="P:negative regulation of translation"/>
    <property type="evidence" value="ECO:0007669"/>
    <property type="project" value="InterPro"/>
</dbReference>
<dbReference type="AlphaFoldDB" id="A0A7J6RRI9"/>
<dbReference type="PANTHER" id="PTHR13162">
    <property type="entry name" value="CCR4-NOT TRANSCRIPTION COMPLEX"/>
    <property type="match status" value="1"/>
</dbReference>
<dbReference type="InterPro" id="IPR040398">
    <property type="entry name" value="Not1"/>
</dbReference>
<sequence>MPPMPPAAAAAGQRPMGVPPVPVPSVASMQPASSFAAQAQGSGAGQPAGENEGFILPNLPSLVIIDPNVELFRLQPKLKPIVPLAMDRAIRDIVTAVVERSVSIATLTTKQIVLKDLAMEPDEQVVRKAAQLMVSNLAGALALVTCREPLRLSLTNHLKALLNPGNAAPPQDYQENALIEQVISTVTADNLELGCQLIEKIVCERAVKEIDVVFQPAYEARRKHREKYGPNGPQFVDSEFYNISGTWPNSLPSSLRPRPGPLPARELRVYRDFLTKVRPPATGGVPPPMSGAVPADIQRRIVGAPPGMQPSAPQPPALPSLVQVQSIVKQLHAQASGAVHQLESLLTEGPQGKVWRFTRTLLTSGLEEVIARAATNERVLTMPEISDTQRPQLDSFYAMVGLCSLTTPSEEAGNPNAGLTGWQ</sequence>
<evidence type="ECO:0000313" key="4">
    <source>
        <dbReference type="Proteomes" id="UP000553632"/>
    </source>
</evidence>
<proteinExistence type="predicted"/>
<comment type="caution">
    <text evidence="3">The sequence shown here is derived from an EMBL/GenBank/DDBJ whole genome shotgun (WGS) entry which is preliminary data.</text>
</comment>
<accession>A0A7J6RRI9</accession>
<gene>
    <name evidence="3" type="ORF">FOZ63_005672</name>
</gene>
<organism evidence="3 4">
    <name type="scientific">Perkinsus olseni</name>
    <name type="common">Perkinsus atlanticus</name>
    <dbReference type="NCBI Taxonomy" id="32597"/>
    <lineage>
        <taxon>Eukaryota</taxon>
        <taxon>Sar</taxon>
        <taxon>Alveolata</taxon>
        <taxon>Perkinsozoa</taxon>
        <taxon>Perkinsea</taxon>
        <taxon>Perkinsida</taxon>
        <taxon>Perkinsidae</taxon>
        <taxon>Perkinsus</taxon>
    </lineage>
</organism>
<evidence type="ECO:0000313" key="3">
    <source>
        <dbReference type="EMBL" id="KAF4723113.1"/>
    </source>
</evidence>
<dbReference type="PANTHER" id="PTHR13162:SF8">
    <property type="entry name" value="CCR4-NOT TRANSCRIPTION COMPLEX SUBUNIT 1"/>
    <property type="match status" value="1"/>
</dbReference>